<dbReference type="GO" id="GO:0015820">
    <property type="term" value="P:L-leucine transport"/>
    <property type="evidence" value="ECO:0007669"/>
    <property type="project" value="TreeGrafter"/>
</dbReference>
<keyword evidence="6 9" id="KW-0029">Amino-acid transport</keyword>
<feature type="transmembrane region" description="Helical" evidence="9">
    <location>
        <begin position="7"/>
        <end position="29"/>
    </location>
</feature>
<dbReference type="PATRIC" id="fig|217031.6.peg.496"/>
<keyword evidence="5 9" id="KW-0812">Transmembrane</keyword>
<evidence type="ECO:0000256" key="7">
    <source>
        <dbReference type="ARBA" id="ARBA00022989"/>
    </source>
</evidence>
<feature type="transmembrane region" description="Helical" evidence="9">
    <location>
        <begin position="424"/>
        <end position="444"/>
    </location>
</feature>
<dbReference type="Pfam" id="PF05525">
    <property type="entry name" value="Branch_AA_trans"/>
    <property type="match status" value="1"/>
</dbReference>
<comment type="similarity">
    <text evidence="2 9">Belongs to the branched chain amino acid transporter family.</text>
</comment>
<dbReference type="GO" id="GO:0005886">
    <property type="term" value="C:plasma membrane"/>
    <property type="evidence" value="ECO:0007669"/>
    <property type="project" value="UniProtKB-SubCell"/>
</dbReference>
<feature type="transmembrane region" description="Helical" evidence="9">
    <location>
        <begin position="41"/>
        <end position="61"/>
    </location>
</feature>
<feature type="transmembrane region" description="Helical" evidence="9">
    <location>
        <begin position="347"/>
        <end position="367"/>
    </location>
</feature>
<feature type="transmembrane region" description="Helical" evidence="9">
    <location>
        <begin position="374"/>
        <end position="394"/>
    </location>
</feature>
<dbReference type="STRING" id="217031.ABB05_02275"/>
<dbReference type="NCBIfam" id="TIGR00796">
    <property type="entry name" value="livcs"/>
    <property type="match status" value="1"/>
</dbReference>
<feature type="transmembrane region" description="Helical" evidence="9">
    <location>
        <begin position="153"/>
        <end position="171"/>
    </location>
</feature>
<dbReference type="PANTHER" id="PTHR30588:SF0">
    <property type="entry name" value="BRANCHED-CHAIN AMINO ACID PERMEASE BRNQ"/>
    <property type="match status" value="1"/>
</dbReference>
<keyword evidence="4" id="KW-1003">Cell membrane</keyword>
<dbReference type="GO" id="GO:0015818">
    <property type="term" value="P:isoleucine transport"/>
    <property type="evidence" value="ECO:0007669"/>
    <property type="project" value="TreeGrafter"/>
</dbReference>
<evidence type="ECO:0000256" key="3">
    <source>
        <dbReference type="ARBA" id="ARBA00022448"/>
    </source>
</evidence>
<evidence type="ECO:0000256" key="8">
    <source>
        <dbReference type="ARBA" id="ARBA00023136"/>
    </source>
</evidence>
<gene>
    <name evidence="10" type="ORF">ABB05_02275</name>
</gene>
<dbReference type="GO" id="GO:0005304">
    <property type="term" value="F:L-valine transmembrane transporter activity"/>
    <property type="evidence" value="ECO:0007669"/>
    <property type="project" value="TreeGrafter"/>
</dbReference>
<keyword evidence="11" id="KW-1185">Reference proteome</keyword>
<evidence type="ECO:0000256" key="6">
    <source>
        <dbReference type="ARBA" id="ARBA00022970"/>
    </source>
</evidence>
<dbReference type="PANTHER" id="PTHR30588">
    <property type="entry name" value="BRANCHED-CHAIN AMINO ACID TRANSPORT SYSTEM 2 CARRIER PROTEIN"/>
    <property type="match status" value="1"/>
</dbReference>
<organism evidence="10 11">
    <name type="scientific">Lederbergia galactosidilytica</name>
    <dbReference type="NCBI Taxonomy" id="217031"/>
    <lineage>
        <taxon>Bacteria</taxon>
        <taxon>Bacillati</taxon>
        <taxon>Bacillota</taxon>
        <taxon>Bacilli</taxon>
        <taxon>Bacillales</taxon>
        <taxon>Bacillaceae</taxon>
        <taxon>Lederbergia</taxon>
    </lineage>
</organism>
<evidence type="ECO:0000256" key="4">
    <source>
        <dbReference type="ARBA" id="ARBA00022475"/>
    </source>
</evidence>
<proteinExistence type="inferred from homology"/>
<evidence type="ECO:0000313" key="10">
    <source>
        <dbReference type="EMBL" id="OAK75588.1"/>
    </source>
</evidence>
<keyword evidence="3 9" id="KW-0813">Transport</keyword>
<name>A0A178A994_9BACI</name>
<evidence type="ECO:0000256" key="9">
    <source>
        <dbReference type="RuleBase" id="RU362122"/>
    </source>
</evidence>
<dbReference type="GO" id="GO:0015190">
    <property type="term" value="F:L-leucine transmembrane transporter activity"/>
    <property type="evidence" value="ECO:0007669"/>
    <property type="project" value="TreeGrafter"/>
</dbReference>
<evidence type="ECO:0000256" key="5">
    <source>
        <dbReference type="ARBA" id="ARBA00022692"/>
    </source>
</evidence>
<reference evidence="10 11" key="1">
    <citation type="submission" date="2015-05" db="EMBL/GenBank/DDBJ databases">
        <title>Comparison of genome.</title>
        <authorList>
            <person name="Zheng Z."/>
            <person name="Sun M."/>
        </authorList>
    </citation>
    <scope>NUCLEOTIDE SEQUENCE [LARGE SCALE GENOMIC DNA]</scope>
    <source>
        <strain evidence="10 11">G25-74</strain>
    </source>
</reference>
<comment type="subcellular location">
    <subcellularLocation>
        <location evidence="1 9">Cell membrane</location>
        <topology evidence="1 9">Multi-pass membrane protein</topology>
    </subcellularLocation>
</comment>
<feature type="transmembrane region" description="Helical" evidence="9">
    <location>
        <begin position="276"/>
        <end position="309"/>
    </location>
</feature>
<dbReference type="RefSeq" id="WP_064467620.1">
    <property type="nucleotide sequence ID" value="NZ_LDJR01000011.1"/>
</dbReference>
<dbReference type="InterPro" id="IPR004685">
    <property type="entry name" value="Brnchd-chn_aa_trnsp_Livcs"/>
</dbReference>
<accession>A0A178A994</accession>
<sequence>MKEQLPFSKYIAIGVMLFALFFGAGNLIFPAQLGQNAGTNLWPAVLGFLITGVSLPLLGILAMGYSGSRNLQELASRVSPTYGVFFTCLLYLTIGPFFASPRTSTVAYEVGIAPIVSDNFQQGGLLIFSFLFFAATLWFSLNPAKIIDNVGKLLAPGIIILLAVLLLLVIIKPMGVMQAPVGDYTDGAFVTGFLDGYNTMDALASLVFGIIVINSVRSLGITSKGGILRATVKSGLVAITLLGVIYVGIAYMGATGTEAFGFFDNGGPVLSNATSYYFGAFGMVMLAILITLACLTTAIGLTTACAEYFQTLFPRFSYKSWVIFFAVLTFAFANFGLTNIITFSVPVLMFLYPLAIVLMILAFLSPLFRHKRIVYVLTTIVTFLISIFDGLKALCKSLEIDYFGWMTPFITFYENVLPMYDKGLGWLLPALIIILITAIVIRIIGPSKAGAQNKVKHGVHQY</sequence>
<dbReference type="GO" id="GO:0015188">
    <property type="term" value="F:L-isoleucine transmembrane transporter activity"/>
    <property type="evidence" value="ECO:0007669"/>
    <property type="project" value="TreeGrafter"/>
</dbReference>
<keyword evidence="8 9" id="KW-0472">Membrane</keyword>
<dbReference type="Proteomes" id="UP000077881">
    <property type="component" value="Unassembled WGS sequence"/>
</dbReference>
<feature type="transmembrane region" description="Helical" evidence="9">
    <location>
        <begin position="120"/>
        <end position="141"/>
    </location>
</feature>
<dbReference type="AlphaFoldDB" id="A0A178A994"/>
<comment type="function">
    <text evidence="9">Component of the transport system for branched-chain amino acids.</text>
</comment>
<comment type="caution">
    <text evidence="10">The sequence shown here is derived from an EMBL/GenBank/DDBJ whole genome shotgun (WGS) entry which is preliminary data.</text>
</comment>
<evidence type="ECO:0000256" key="2">
    <source>
        <dbReference type="ARBA" id="ARBA00008540"/>
    </source>
</evidence>
<protein>
    <recommendedName>
        <fullName evidence="9">Branched-chain amino acid transport system carrier protein</fullName>
    </recommendedName>
</protein>
<keyword evidence="7 9" id="KW-1133">Transmembrane helix</keyword>
<feature type="transmembrane region" description="Helical" evidence="9">
    <location>
        <begin position="82"/>
        <end position="100"/>
    </location>
</feature>
<feature type="transmembrane region" description="Helical" evidence="9">
    <location>
        <begin position="234"/>
        <end position="256"/>
    </location>
</feature>
<feature type="transmembrane region" description="Helical" evidence="9">
    <location>
        <begin position="202"/>
        <end position="222"/>
    </location>
</feature>
<dbReference type="OrthoDB" id="9783920at2"/>
<evidence type="ECO:0000313" key="11">
    <source>
        <dbReference type="Proteomes" id="UP000077881"/>
    </source>
</evidence>
<evidence type="ECO:0000256" key="1">
    <source>
        <dbReference type="ARBA" id="ARBA00004651"/>
    </source>
</evidence>
<dbReference type="EMBL" id="LDJR01000011">
    <property type="protein sequence ID" value="OAK75588.1"/>
    <property type="molecule type" value="Genomic_DNA"/>
</dbReference>
<feature type="transmembrane region" description="Helical" evidence="9">
    <location>
        <begin position="321"/>
        <end position="341"/>
    </location>
</feature>